<evidence type="ECO:0000313" key="1">
    <source>
        <dbReference type="EMBL" id="KAJ9076115.1"/>
    </source>
</evidence>
<proteinExistence type="predicted"/>
<evidence type="ECO:0000313" key="2">
    <source>
        <dbReference type="Proteomes" id="UP001165960"/>
    </source>
</evidence>
<dbReference type="Proteomes" id="UP001165960">
    <property type="component" value="Unassembled WGS sequence"/>
</dbReference>
<name>A0ACC2TNH0_9FUNG</name>
<protein>
    <submittedName>
        <fullName evidence="1">Uncharacterized protein</fullName>
    </submittedName>
</protein>
<gene>
    <name evidence="1" type="ORF">DSO57_1029391</name>
</gene>
<reference evidence="1" key="1">
    <citation type="submission" date="2022-04" db="EMBL/GenBank/DDBJ databases">
        <title>Genome of the entomopathogenic fungus Entomophthora muscae.</title>
        <authorList>
            <person name="Elya C."/>
            <person name="Lovett B.R."/>
            <person name="Lee E."/>
            <person name="Macias A.M."/>
            <person name="Hajek A.E."/>
            <person name="De Bivort B.L."/>
            <person name="Kasson M.T."/>
            <person name="De Fine Licht H.H."/>
            <person name="Stajich J.E."/>
        </authorList>
    </citation>
    <scope>NUCLEOTIDE SEQUENCE</scope>
    <source>
        <strain evidence="1">Berkeley</strain>
    </source>
</reference>
<keyword evidence="2" id="KW-1185">Reference proteome</keyword>
<comment type="caution">
    <text evidence="1">The sequence shown here is derived from an EMBL/GenBank/DDBJ whole genome shotgun (WGS) entry which is preliminary data.</text>
</comment>
<dbReference type="EMBL" id="QTSX02002323">
    <property type="protein sequence ID" value="KAJ9076115.1"/>
    <property type="molecule type" value="Genomic_DNA"/>
</dbReference>
<organism evidence="1 2">
    <name type="scientific">Entomophthora muscae</name>
    <dbReference type="NCBI Taxonomy" id="34485"/>
    <lineage>
        <taxon>Eukaryota</taxon>
        <taxon>Fungi</taxon>
        <taxon>Fungi incertae sedis</taxon>
        <taxon>Zoopagomycota</taxon>
        <taxon>Entomophthoromycotina</taxon>
        <taxon>Entomophthoromycetes</taxon>
        <taxon>Entomophthorales</taxon>
        <taxon>Entomophthoraceae</taxon>
        <taxon>Entomophthora</taxon>
    </lineage>
</organism>
<sequence length="98" mass="10660">MRLGLLATSSGRLRSLTAPISASSKTLMLLKLPILKHLQRSNLPWSIATPSVFTLSLAAKEHLQRSGSSSLPFLQASHRLSLQCPPGIMKMRSLCQPP</sequence>
<accession>A0ACC2TNH0</accession>